<keyword evidence="4" id="KW-0175">Coiled coil</keyword>
<keyword evidence="8" id="KW-1185">Reference proteome</keyword>
<evidence type="ECO:0000259" key="5">
    <source>
        <dbReference type="Pfam" id="PF07238"/>
    </source>
</evidence>
<name>A0A841K0H7_9BACT</name>
<evidence type="ECO:0000313" key="8">
    <source>
        <dbReference type="Proteomes" id="UP000538666"/>
    </source>
</evidence>
<dbReference type="Pfam" id="PF07317">
    <property type="entry name" value="PilZN"/>
    <property type="match status" value="1"/>
</dbReference>
<dbReference type="RefSeq" id="WP_050060470.1">
    <property type="nucleotide sequence ID" value="NZ_JACHEK010000010.1"/>
</dbReference>
<dbReference type="InterPro" id="IPR009875">
    <property type="entry name" value="PilZ_domain"/>
</dbReference>
<feature type="coiled-coil region" evidence="4">
    <location>
        <begin position="217"/>
        <end position="244"/>
    </location>
</feature>
<reference evidence="7 8" key="1">
    <citation type="submission" date="2020-08" db="EMBL/GenBank/DDBJ databases">
        <title>Genomic Encyclopedia of Type Strains, Phase IV (KMG-IV): sequencing the most valuable type-strain genomes for metagenomic binning, comparative biology and taxonomic classification.</title>
        <authorList>
            <person name="Goeker M."/>
        </authorList>
    </citation>
    <scope>NUCLEOTIDE SEQUENCE [LARGE SCALE GENOMIC DNA]</scope>
    <source>
        <strain evidence="7 8">DSM 103733</strain>
    </source>
</reference>
<keyword evidence="7" id="KW-0966">Cell projection</keyword>
<feature type="domain" description="PilZ" evidence="5">
    <location>
        <begin position="120"/>
        <end position="229"/>
    </location>
</feature>
<dbReference type="Gene3D" id="2.40.10.220">
    <property type="entry name" value="predicted glycosyltransferase like domains"/>
    <property type="match status" value="1"/>
</dbReference>
<evidence type="ECO:0000256" key="3">
    <source>
        <dbReference type="ARBA" id="ARBA00023143"/>
    </source>
</evidence>
<evidence type="ECO:0000256" key="2">
    <source>
        <dbReference type="ARBA" id="ARBA00022741"/>
    </source>
</evidence>
<keyword evidence="7" id="KW-0969">Cilium</keyword>
<dbReference type="InterPro" id="IPR009926">
    <property type="entry name" value="T3SS_YcgR_PilZN"/>
</dbReference>
<evidence type="ECO:0000313" key="7">
    <source>
        <dbReference type="EMBL" id="MBB6146475.1"/>
    </source>
</evidence>
<sequence length="244" mass="27259">MGTASRIEEQEDACTLTSPGEIARIIKDMQRSQAFVTVGLMGGKKMSSMILDIDTNSREFVYEAGHEDDVRTVLASAKIYFYARLRGISVRFAVPSAATTTFEESPALRSPFPAEMEYLQRRENFRTILVKPYAATLKLPNGQLVVLDLKDISAGGVGLTSMTVTAETLQPDSIFDANLNFAELGKMDVTLKISTYTKLEHNGRFTHRYGCAFMNLARDKETKVQQLVFKLDQLNRANNIAREK</sequence>
<dbReference type="InterPro" id="IPR012349">
    <property type="entry name" value="Split_barrel_FMN-bd"/>
</dbReference>
<dbReference type="Gene3D" id="2.30.110.10">
    <property type="entry name" value="Electron Transport, Fmn-binding Protein, Chain A"/>
    <property type="match status" value="1"/>
</dbReference>
<dbReference type="AlphaFoldDB" id="A0A841K0H7"/>
<proteinExistence type="predicted"/>
<accession>A0A841K0H7</accession>
<dbReference type="GO" id="GO:0035438">
    <property type="term" value="F:cyclic-di-GMP binding"/>
    <property type="evidence" value="ECO:0007669"/>
    <property type="project" value="InterPro"/>
</dbReference>
<keyword evidence="1" id="KW-0973">c-di-GMP</keyword>
<dbReference type="Proteomes" id="UP000538666">
    <property type="component" value="Unassembled WGS sequence"/>
</dbReference>
<evidence type="ECO:0000259" key="6">
    <source>
        <dbReference type="Pfam" id="PF07317"/>
    </source>
</evidence>
<gene>
    <name evidence="7" type="ORF">HNQ77_004454</name>
</gene>
<evidence type="ECO:0000256" key="4">
    <source>
        <dbReference type="SAM" id="Coils"/>
    </source>
</evidence>
<organism evidence="7 8">
    <name type="scientific">Silvibacterium bohemicum</name>
    <dbReference type="NCBI Taxonomy" id="1577686"/>
    <lineage>
        <taxon>Bacteria</taxon>
        <taxon>Pseudomonadati</taxon>
        <taxon>Acidobacteriota</taxon>
        <taxon>Terriglobia</taxon>
        <taxon>Terriglobales</taxon>
        <taxon>Acidobacteriaceae</taxon>
        <taxon>Silvibacterium</taxon>
    </lineage>
</organism>
<keyword evidence="3" id="KW-0975">Bacterial flagellum</keyword>
<keyword evidence="7" id="KW-0282">Flagellum</keyword>
<comment type="caution">
    <text evidence="7">The sequence shown here is derived from an EMBL/GenBank/DDBJ whole genome shotgun (WGS) entry which is preliminary data.</text>
</comment>
<keyword evidence="2" id="KW-0547">Nucleotide-binding</keyword>
<evidence type="ECO:0000256" key="1">
    <source>
        <dbReference type="ARBA" id="ARBA00022636"/>
    </source>
</evidence>
<feature type="domain" description="Type III secretion system flagellar brake protein YcgR PilZN" evidence="6">
    <location>
        <begin position="16"/>
        <end position="116"/>
    </location>
</feature>
<dbReference type="OrthoDB" id="5572581at2"/>
<dbReference type="Pfam" id="PF07238">
    <property type="entry name" value="PilZ"/>
    <property type="match status" value="1"/>
</dbReference>
<dbReference type="EMBL" id="JACHEK010000010">
    <property type="protein sequence ID" value="MBB6146475.1"/>
    <property type="molecule type" value="Genomic_DNA"/>
</dbReference>
<protein>
    <submittedName>
        <fullName evidence="7">C-di-GMP-binding flagellar brake protein YcgR</fullName>
    </submittedName>
</protein>